<name>A0ABU6P2Z8_9BACI</name>
<proteinExistence type="predicted"/>
<keyword evidence="1" id="KW-0472">Membrane</keyword>
<organism evidence="2 3">
    <name type="scientific">Metabacillus fastidiosus</name>
    <dbReference type="NCBI Taxonomy" id="1458"/>
    <lineage>
        <taxon>Bacteria</taxon>
        <taxon>Bacillati</taxon>
        <taxon>Bacillota</taxon>
        <taxon>Bacilli</taxon>
        <taxon>Bacillales</taxon>
        <taxon>Bacillaceae</taxon>
        <taxon>Metabacillus</taxon>
    </lineage>
</organism>
<reference evidence="2 3" key="1">
    <citation type="submission" date="2023-03" db="EMBL/GenBank/DDBJ databases">
        <title>Bacillus Genome Sequencing.</title>
        <authorList>
            <person name="Dunlap C."/>
        </authorList>
    </citation>
    <scope>NUCLEOTIDE SEQUENCE [LARGE SCALE GENOMIC DNA]</scope>
    <source>
        <strain evidence="2 3">NRS-1717</strain>
    </source>
</reference>
<dbReference type="Pfam" id="PF05975">
    <property type="entry name" value="EcsB"/>
    <property type="match status" value="1"/>
</dbReference>
<evidence type="ECO:0000313" key="2">
    <source>
        <dbReference type="EMBL" id="MED4403740.1"/>
    </source>
</evidence>
<dbReference type="InterPro" id="IPR010288">
    <property type="entry name" value="EcsB_ABC"/>
</dbReference>
<feature type="transmembrane region" description="Helical" evidence="1">
    <location>
        <begin position="50"/>
        <end position="70"/>
    </location>
</feature>
<feature type="transmembrane region" description="Helical" evidence="1">
    <location>
        <begin position="340"/>
        <end position="359"/>
    </location>
</feature>
<keyword evidence="1" id="KW-1133">Transmembrane helix</keyword>
<feature type="transmembrane region" description="Helical" evidence="1">
    <location>
        <begin position="365"/>
        <end position="385"/>
    </location>
</feature>
<comment type="caution">
    <text evidence="2">The sequence shown here is derived from an EMBL/GenBank/DDBJ whole genome shotgun (WGS) entry which is preliminary data.</text>
</comment>
<dbReference type="EMBL" id="JARTFS010000018">
    <property type="protein sequence ID" value="MED4403740.1"/>
    <property type="molecule type" value="Genomic_DNA"/>
</dbReference>
<keyword evidence="1" id="KW-0812">Transmembrane</keyword>
<protein>
    <submittedName>
        <fullName evidence="2">ABC transporter permease</fullName>
    </submittedName>
</protein>
<keyword evidence="3" id="KW-1185">Reference proteome</keyword>
<feature type="transmembrane region" description="Helical" evidence="1">
    <location>
        <begin position="125"/>
        <end position="147"/>
    </location>
</feature>
<gene>
    <name evidence="2" type="ORF">P9271_20735</name>
</gene>
<feature type="transmembrane region" description="Helical" evidence="1">
    <location>
        <begin position="298"/>
        <end position="319"/>
    </location>
</feature>
<sequence>MNIDSIWNNRFQQFYLKMVRYFSVIGMSVFYSILLVGAVFIYWYLKLLPIIPSSFYMDIFLSFFMSLLFLQTRVRTFAKKADLVFLRPMEGKLESYFKKSMVYSGLLDAVKWGIVIIIINPLLKISFYIAFLFLFLCLIVLNIRLTWVMQWLHGTYEKLLHQLIRILSFSVILFLFLMDCYFFSFLILFIQFLLFPFIFGKRQRGINWSYLIEEEEKALAAIYKFIQLYIDVPHLKRSFKRRTVLSWIIKRVIKHRQSSTFNYLFLHLFTRYNEFYYLYIRLTLIGCTIIYFSPLHSWAVILFTLFITGYQLLPLQLCINDIIQLYPVSFEERKKSFLKIVKSLLFVQLFLLNLVNFIQTDFIEASLFIVLEIIFIYVLLHFFWAKKVQ</sequence>
<evidence type="ECO:0000313" key="3">
    <source>
        <dbReference type="Proteomes" id="UP001342826"/>
    </source>
</evidence>
<evidence type="ECO:0000256" key="1">
    <source>
        <dbReference type="SAM" id="Phobius"/>
    </source>
</evidence>
<feature type="transmembrane region" description="Helical" evidence="1">
    <location>
        <begin position="21"/>
        <end position="44"/>
    </location>
</feature>
<feature type="transmembrane region" description="Helical" evidence="1">
    <location>
        <begin position="275"/>
        <end position="292"/>
    </location>
</feature>
<accession>A0ABU6P2Z8</accession>
<dbReference type="Proteomes" id="UP001342826">
    <property type="component" value="Unassembled WGS sequence"/>
</dbReference>
<dbReference type="RefSeq" id="WP_328015850.1">
    <property type="nucleotide sequence ID" value="NZ_JARTFS010000018.1"/>
</dbReference>
<dbReference type="PIRSF" id="PIRSF037259">
    <property type="entry name" value="EcsB_ABC"/>
    <property type="match status" value="1"/>
</dbReference>
<feature type="transmembrane region" description="Helical" evidence="1">
    <location>
        <begin position="159"/>
        <end position="176"/>
    </location>
</feature>